<dbReference type="HOGENOM" id="CLU_184507_0_0_5"/>
<dbReference type="RefSeq" id="WP_040142721.1">
    <property type="nucleotide sequence ID" value="NZ_CP006991.1"/>
</dbReference>
<geneLocation type="plasmid" evidence="2 3">
    <name>pRetIE4771e</name>
</geneLocation>
<keyword evidence="2" id="KW-0614">Plasmid</keyword>
<evidence type="ECO:0000313" key="2">
    <source>
        <dbReference type="EMBL" id="AIC31400.1"/>
    </source>
</evidence>
<dbReference type="AlphaFoldDB" id="A0A060IHG9"/>
<dbReference type="EMBL" id="CP006991">
    <property type="protein sequence ID" value="AIC31400.1"/>
    <property type="molecule type" value="Genomic_DNA"/>
</dbReference>
<feature type="transmembrane region" description="Helical" evidence="1">
    <location>
        <begin position="49"/>
        <end position="75"/>
    </location>
</feature>
<keyword evidence="1" id="KW-0812">Transmembrane</keyword>
<reference evidence="2 3" key="1">
    <citation type="submission" date="2013-12" db="EMBL/GenBank/DDBJ databases">
        <title>Complete genome sequence of Rhizobium etli bv. mimosae IE4771.</title>
        <authorList>
            <person name="Bustos P."/>
            <person name="Santamaria R.I."/>
            <person name="Lozano L."/>
            <person name="Ormeno-Orrillo E."/>
            <person name="Rogel M.A."/>
            <person name="Romero D."/>
            <person name="Cevallos M.A."/>
            <person name="Martinez-Romero E."/>
            <person name="Gonzalez V."/>
        </authorList>
    </citation>
    <scope>NUCLEOTIDE SEQUENCE [LARGE SCALE GENOMIC DNA]</scope>
    <source>
        <strain evidence="2 3">IE4771</strain>
        <plasmid evidence="3">Plasmid pRetIE4771e</plasmid>
    </source>
</reference>
<sequence>MGWALAVSFIIGAVCGLRMPVLIFTLVVLGVMIVYAGISYSAGVPLARAIAWGFVFAAVLEAGNIFTHLLLYVFYTRRADGARKRTPQEMQSKYPAD</sequence>
<dbReference type="KEGG" id="rei:IE4771_PE00174"/>
<keyword evidence="1" id="KW-1133">Transmembrane helix</keyword>
<protein>
    <submittedName>
        <fullName evidence="2">Uncharacterized protein</fullName>
    </submittedName>
</protein>
<gene>
    <name evidence="2" type="ORF">IE4771_PE00174</name>
</gene>
<accession>A0A060IHG9</accession>
<evidence type="ECO:0000256" key="1">
    <source>
        <dbReference type="SAM" id="Phobius"/>
    </source>
</evidence>
<proteinExistence type="predicted"/>
<dbReference type="OrthoDB" id="8400744at2"/>
<dbReference type="Proteomes" id="UP000027180">
    <property type="component" value="Plasmid pRetIE4771e"/>
</dbReference>
<name>A0A060IHG9_RHIET</name>
<evidence type="ECO:0000313" key="3">
    <source>
        <dbReference type="Proteomes" id="UP000027180"/>
    </source>
</evidence>
<keyword evidence="1" id="KW-0472">Membrane</keyword>
<feature type="transmembrane region" description="Helical" evidence="1">
    <location>
        <begin position="21"/>
        <end position="43"/>
    </location>
</feature>
<organism evidence="2 3">
    <name type="scientific">Rhizobium etli bv. mimosae str. IE4771</name>
    <dbReference type="NCBI Taxonomy" id="1432050"/>
    <lineage>
        <taxon>Bacteria</taxon>
        <taxon>Pseudomonadati</taxon>
        <taxon>Pseudomonadota</taxon>
        <taxon>Alphaproteobacteria</taxon>
        <taxon>Hyphomicrobiales</taxon>
        <taxon>Rhizobiaceae</taxon>
        <taxon>Rhizobium/Agrobacterium group</taxon>
        <taxon>Rhizobium</taxon>
    </lineage>
</organism>